<evidence type="ECO:0000313" key="1">
    <source>
        <dbReference type="EMBL" id="EAR90346.2"/>
    </source>
</evidence>
<organism evidence="1 2">
    <name type="scientific">Tetrahymena thermophila (strain SB210)</name>
    <dbReference type="NCBI Taxonomy" id="312017"/>
    <lineage>
        <taxon>Eukaryota</taxon>
        <taxon>Sar</taxon>
        <taxon>Alveolata</taxon>
        <taxon>Ciliophora</taxon>
        <taxon>Intramacronucleata</taxon>
        <taxon>Oligohymenophorea</taxon>
        <taxon>Hymenostomatida</taxon>
        <taxon>Tetrahymenina</taxon>
        <taxon>Tetrahymenidae</taxon>
        <taxon>Tetrahymena</taxon>
    </lineage>
</organism>
<dbReference type="InParanoid" id="Q22YD9"/>
<accession>Q22YD9</accession>
<proteinExistence type="predicted"/>
<dbReference type="RefSeq" id="XP_001010591.2">
    <property type="nucleotide sequence ID" value="XM_001010591.2"/>
</dbReference>
<dbReference type="Proteomes" id="UP000009168">
    <property type="component" value="Unassembled WGS sequence"/>
</dbReference>
<keyword evidence="2" id="KW-1185">Reference proteome</keyword>
<evidence type="ECO:0000313" key="2">
    <source>
        <dbReference type="Proteomes" id="UP000009168"/>
    </source>
</evidence>
<reference evidence="2" key="1">
    <citation type="journal article" date="2006" name="PLoS Biol.">
        <title>Macronuclear genome sequence of the ciliate Tetrahymena thermophila, a model eukaryote.</title>
        <authorList>
            <person name="Eisen J.A."/>
            <person name="Coyne R.S."/>
            <person name="Wu M."/>
            <person name="Wu D."/>
            <person name="Thiagarajan M."/>
            <person name="Wortman J.R."/>
            <person name="Badger J.H."/>
            <person name="Ren Q."/>
            <person name="Amedeo P."/>
            <person name="Jones K.M."/>
            <person name="Tallon L.J."/>
            <person name="Delcher A.L."/>
            <person name="Salzberg S.L."/>
            <person name="Silva J.C."/>
            <person name="Haas B.J."/>
            <person name="Majoros W.H."/>
            <person name="Farzad M."/>
            <person name="Carlton J.M."/>
            <person name="Smith R.K. Jr."/>
            <person name="Garg J."/>
            <person name="Pearlman R.E."/>
            <person name="Karrer K.M."/>
            <person name="Sun L."/>
            <person name="Manning G."/>
            <person name="Elde N.C."/>
            <person name="Turkewitz A.P."/>
            <person name="Asai D.J."/>
            <person name="Wilkes D.E."/>
            <person name="Wang Y."/>
            <person name="Cai H."/>
            <person name="Collins K."/>
            <person name="Stewart B.A."/>
            <person name="Lee S.R."/>
            <person name="Wilamowska K."/>
            <person name="Weinberg Z."/>
            <person name="Ruzzo W.L."/>
            <person name="Wloga D."/>
            <person name="Gaertig J."/>
            <person name="Frankel J."/>
            <person name="Tsao C.-C."/>
            <person name="Gorovsky M.A."/>
            <person name="Keeling P.J."/>
            <person name="Waller R.F."/>
            <person name="Patron N.J."/>
            <person name="Cherry J.M."/>
            <person name="Stover N.A."/>
            <person name="Krieger C.J."/>
            <person name="del Toro C."/>
            <person name="Ryder H.F."/>
            <person name="Williamson S.C."/>
            <person name="Barbeau R.A."/>
            <person name="Hamilton E.P."/>
            <person name="Orias E."/>
        </authorList>
    </citation>
    <scope>NUCLEOTIDE SEQUENCE [LARGE SCALE GENOMIC DNA]</scope>
    <source>
        <strain evidence="2">SB210</strain>
    </source>
</reference>
<dbReference type="GeneID" id="7836565"/>
<name>Q22YD9_TETTS</name>
<dbReference type="KEGG" id="tet:TTHERM_00609500"/>
<sequence>MGIIEQYFIQIKKYNQSDIFLKKLHQILLNPIDITKLKEEQNYKILKTVRKQFVCFLILRYFEVYGILEIPSFYELWNICFPQEIQIKKKLSKFDKYVKNKQQIQIDDQLDLNNSFQNSSSFINSSVSLNFTIQTNIQNEQEIHSTFLSQKIKGLDQSNIQLSEDNQTSYEYIFCSQKQPINNQIFEEDSYQQESMSHFLKFHNNNYITYQEEQCLSHQNNYEENYQEVYENIYE</sequence>
<dbReference type="EMBL" id="GG662800">
    <property type="protein sequence ID" value="EAR90346.2"/>
    <property type="molecule type" value="Genomic_DNA"/>
</dbReference>
<dbReference type="AlphaFoldDB" id="Q22YD9"/>
<gene>
    <name evidence="1" type="ORF">TTHERM_00609500</name>
</gene>
<protein>
    <submittedName>
        <fullName evidence="1">Uncharacterized protein</fullName>
    </submittedName>
</protein>
<dbReference type="HOGENOM" id="CLU_065921_0_0_1"/>